<keyword evidence="2" id="KW-1185">Reference proteome</keyword>
<dbReference type="AlphaFoldDB" id="A0A8G0ZXV5"/>
<evidence type="ECO:0000313" key="2">
    <source>
        <dbReference type="Proteomes" id="UP000826300"/>
    </source>
</evidence>
<dbReference type="RefSeq" id="WP_220662965.1">
    <property type="nucleotide sequence ID" value="NZ_CP069370.1"/>
</dbReference>
<organism evidence="1 2">
    <name type="scientific">Neotabrizicola shimadae</name>
    <dbReference type="NCBI Taxonomy" id="2807096"/>
    <lineage>
        <taxon>Bacteria</taxon>
        <taxon>Pseudomonadati</taxon>
        <taxon>Pseudomonadota</taxon>
        <taxon>Alphaproteobacteria</taxon>
        <taxon>Rhodobacterales</taxon>
        <taxon>Paracoccaceae</taxon>
        <taxon>Neotabrizicola</taxon>
    </lineage>
</organism>
<dbReference type="EMBL" id="CP069370">
    <property type="protein sequence ID" value="QYZ70748.1"/>
    <property type="molecule type" value="Genomic_DNA"/>
</dbReference>
<sequence length="70" mass="7697">MIPWAELDANRQLQLREDYARDPICLTGTCSLEAKTAHFAAWLAVRSVAFSTADLSPARRSGEDQSSGRS</sequence>
<name>A0A8G0ZXV5_9RHOB</name>
<proteinExistence type="predicted"/>
<evidence type="ECO:0000313" key="1">
    <source>
        <dbReference type="EMBL" id="QYZ70748.1"/>
    </source>
</evidence>
<dbReference type="Proteomes" id="UP000826300">
    <property type="component" value="Chromosome"/>
</dbReference>
<accession>A0A8G0ZXV5</accession>
<gene>
    <name evidence="1" type="ORF">JO391_04335</name>
</gene>
<reference evidence="1" key="1">
    <citation type="submission" date="2021-02" db="EMBL/GenBank/DDBJ databases">
        <title>Rhodobacter shimadae sp. nov., an aerobic anoxygenic phototrophic bacterium isolated from a hot spring.</title>
        <authorList>
            <person name="Muramatsu S."/>
            <person name="Haruta S."/>
            <person name="Hirose S."/>
            <person name="Hanada S."/>
        </authorList>
    </citation>
    <scope>NUCLEOTIDE SEQUENCE</scope>
    <source>
        <strain evidence="1">N10</strain>
    </source>
</reference>
<dbReference type="KEGG" id="nsm:JO391_04335"/>
<protein>
    <submittedName>
        <fullName evidence="1">Uncharacterized protein</fullName>
    </submittedName>
</protein>